<keyword evidence="2" id="KW-1185">Reference proteome</keyword>
<dbReference type="AlphaFoldDB" id="A0A4Q1KWX4"/>
<keyword evidence="1" id="KW-0540">Nuclease</keyword>
<accession>A0A4Q1KWX4</accession>
<dbReference type="GO" id="GO:0004519">
    <property type="term" value="F:endonuclease activity"/>
    <property type="evidence" value="ECO:0007669"/>
    <property type="project" value="UniProtKB-KW"/>
</dbReference>
<dbReference type="OrthoDB" id="1375782at2"/>
<evidence type="ECO:0000313" key="1">
    <source>
        <dbReference type="EMBL" id="RXR34831.1"/>
    </source>
</evidence>
<reference evidence="2" key="1">
    <citation type="submission" date="2019-01" db="EMBL/GenBank/DDBJ databases">
        <title>Cytophagaceae bacterium strain CAR-16.</title>
        <authorList>
            <person name="Chen W.-M."/>
        </authorList>
    </citation>
    <scope>NUCLEOTIDE SEQUENCE [LARGE SCALE GENOMIC DNA]</scope>
    <source>
        <strain evidence="2">ICH-30</strain>
    </source>
</reference>
<comment type="caution">
    <text evidence="1">The sequence shown here is derived from an EMBL/GenBank/DDBJ whole genome shotgun (WGS) entry which is preliminary data.</text>
</comment>
<gene>
    <name evidence="1" type="ORF">EQG68_02680</name>
</gene>
<dbReference type="Pfam" id="PF14414">
    <property type="entry name" value="WHH"/>
    <property type="match status" value="1"/>
</dbReference>
<evidence type="ECO:0000313" key="2">
    <source>
        <dbReference type="Proteomes" id="UP000289734"/>
    </source>
</evidence>
<protein>
    <submittedName>
        <fullName evidence="1">HNH endonuclease</fullName>
    </submittedName>
</protein>
<proteinExistence type="predicted"/>
<dbReference type="Proteomes" id="UP000289734">
    <property type="component" value="Unassembled WGS sequence"/>
</dbReference>
<dbReference type="EMBL" id="SBKQ01000002">
    <property type="protein sequence ID" value="RXR34831.1"/>
    <property type="molecule type" value="Genomic_DNA"/>
</dbReference>
<sequence length="289" mass="33422">MVGFFVSLANPGNWESFVEGFKKFFSEIWSTLKTLITDYFKKFTVAQNPVDFIKIFVEEVTGIAIELFLLYVSVGASATKKIAEVLERLLKNPKTTVDDWMDYFKKRKKEDDATEDVLRKLSEIEELKRIDDAIEKLNITISVPKNTLNALESLKKIESILLKLKNKKPPKIFDPNKEALKKLGIKLPKSKNGVSVDFENTSYLYPSTGNQKNIVKIKMTGSRRLDDKLAYELSGIKKDKNYTWHHLDDYDPMTNTCSMQLVNLEIHVKTYPHFGSVELIKRFFNLEKY</sequence>
<keyword evidence="1" id="KW-0378">Hydrolase</keyword>
<name>A0A4Q1KWX4_9FLAO</name>
<dbReference type="RefSeq" id="WP_129463238.1">
    <property type="nucleotide sequence ID" value="NZ_SBKQ01000002.1"/>
</dbReference>
<dbReference type="InterPro" id="IPR032869">
    <property type="entry name" value="WHH_dom_containing"/>
</dbReference>
<keyword evidence="1" id="KW-0255">Endonuclease</keyword>
<organism evidence="1 2">
    <name type="scientific">Flavobacterium piscinae</name>
    <dbReference type="NCBI Taxonomy" id="2506424"/>
    <lineage>
        <taxon>Bacteria</taxon>
        <taxon>Pseudomonadati</taxon>
        <taxon>Bacteroidota</taxon>
        <taxon>Flavobacteriia</taxon>
        <taxon>Flavobacteriales</taxon>
        <taxon>Flavobacteriaceae</taxon>
        <taxon>Flavobacterium</taxon>
    </lineage>
</organism>